<dbReference type="Proteomes" id="UP000886822">
    <property type="component" value="Unassembled WGS sequence"/>
</dbReference>
<name>A0A9D1QQ72_9LACO</name>
<evidence type="ECO:0000313" key="1">
    <source>
        <dbReference type="EMBL" id="HIW71450.1"/>
    </source>
</evidence>
<dbReference type="EMBL" id="DXGJ01000020">
    <property type="protein sequence ID" value="HIW71450.1"/>
    <property type="molecule type" value="Genomic_DNA"/>
</dbReference>
<gene>
    <name evidence="1" type="ORF">H9875_02360</name>
</gene>
<dbReference type="AlphaFoldDB" id="A0A9D1QQ72"/>
<comment type="caution">
    <text evidence="1">The sequence shown here is derived from an EMBL/GenBank/DDBJ whole genome shotgun (WGS) entry which is preliminary data.</text>
</comment>
<evidence type="ECO:0008006" key="3">
    <source>
        <dbReference type="Google" id="ProtNLM"/>
    </source>
</evidence>
<protein>
    <recommendedName>
        <fullName evidence="3">Ethanolamine utilization protein</fullName>
    </recommendedName>
</protein>
<accession>A0A9D1QQ72</accession>
<reference evidence="1" key="2">
    <citation type="submission" date="2021-04" db="EMBL/GenBank/DDBJ databases">
        <authorList>
            <person name="Gilroy R."/>
        </authorList>
    </citation>
    <scope>NUCLEOTIDE SEQUENCE</scope>
    <source>
        <strain evidence="1">CHK173-259</strain>
    </source>
</reference>
<evidence type="ECO:0000313" key="2">
    <source>
        <dbReference type="Proteomes" id="UP000886822"/>
    </source>
</evidence>
<proteinExistence type="predicted"/>
<organism evidence="1 2">
    <name type="scientific">Candidatus Levilactobacillus faecigallinarum</name>
    <dbReference type="NCBI Taxonomy" id="2838638"/>
    <lineage>
        <taxon>Bacteria</taxon>
        <taxon>Bacillati</taxon>
        <taxon>Bacillota</taxon>
        <taxon>Bacilli</taxon>
        <taxon>Lactobacillales</taxon>
        <taxon>Lactobacillaceae</taxon>
        <taxon>Levilactobacillus</taxon>
    </lineage>
</organism>
<sequence length="204" mass="23531">MQSAEMDKLIQIITDRIVAQLMQDNQSSIIFRDTSEDYPAPYVQKLSADHHLVFGSKQDSDAILLCLSQITIPQLLAIANLTAIDGLSRQVIDFLLAGKPVWIFAAAPKLATYRHQTRYAVWHELQHVLQKLTTFDIHFIKDDRQFDQGLKVLQKGQRVKQGTRKYITKHVLQDRWQHQQTLLNSGEVLTDMAAEWARDRRLNL</sequence>
<reference evidence="1" key="1">
    <citation type="journal article" date="2021" name="PeerJ">
        <title>Extensive microbial diversity within the chicken gut microbiome revealed by metagenomics and culture.</title>
        <authorList>
            <person name="Gilroy R."/>
            <person name="Ravi A."/>
            <person name="Getino M."/>
            <person name="Pursley I."/>
            <person name="Horton D.L."/>
            <person name="Alikhan N.F."/>
            <person name="Baker D."/>
            <person name="Gharbi K."/>
            <person name="Hall N."/>
            <person name="Watson M."/>
            <person name="Adriaenssens E.M."/>
            <person name="Foster-Nyarko E."/>
            <person name="Jarju S."/>
            <person name="Secka A."/>
            <person name="Antonio M."/>
            <person name="Oren A."/>
            <person name="Chaudhuri R.R."/>
            <person name="La Ragione R."/>
            <person name="Hildebrand F."/>
            <person name="Pallen M.J."/>
        </authorList>
    </citation>
    <scope>NUCLEOTIDE SEQUENCE</scope>
    <source>
        <strain evidence="1">CHK173-259</strain>
    </source>
</reference>